<evidence type="ECO:0000259" key="1">
    <source>
        <dbReference type="Pfam" id="PF25199"/>
    </source>
</evidence>
<dbReference type="InterPro" id="IPR016024">
    <property type="entry name" value="ARM-type_fold"/>
</dbReference>
<evidence type="ECO:0000313" key="3">
    <source>
        <dbReference type="Proteomes" id="UP001065682"/>
    </source>
</evidence>
<protein>
    <recommendedName>
        <fullName evidence="1">Novel STAND NTPase 5 domain-containing protein</fullName>
    </recommendedName>
</protein>
<dbReference type="SUPFAM" id="SSF48371">
    <property type="entry name" value="ARM repeat"/>
    <property type="match status" value="1"/>
</dbReference>
<name>A0A9E5DEA3_9EURY</name>
<dbReference type="InterPro" id="IPR027417">
    <property type="entry name" value="P-loop_NTPase"/>
</dbReference>
<sequence length="1312" mass="151185">MIEGIMGSLITAALIEWAKKFGANAFREKDISDWMRSSDFAEFVDKKVRSETPPEPAPNLAVLAKFFPSDIVPLILEQVFEENDKSLSELKEEFVAAFEGYIPDSEVRNPEFARWLFNVLKSAFKSFLSVKAREGNPVAIERLRVLQRKEEKEEHREIKVGIEKLQRSAERSTGGQIQKFIRWQEYFSRVEQHLMPLDTGPRLKQTGYYLNKVKEFLADNHNKILVLHAPGGSGKSHLLRQIAFDLEERHPEYIILSVTPGYPNLESALPGELDGDRRYLLLFDDADRWHKEFAPLFAYVKYQSSNVKIILTTRTAGLRGIQTVLNEQFCQDLTEEIRIGNRSEDDLRELLRFVLGGRHHNKEGLIVSMLPNPYLIVWAGNIINGDPGITVERLRRKFADDLEFETTRSLMPEFDKRRVNEILADLALIGPFRRNDRAVLSLLREKFDLAEERVQAQIDQMVENGILREVGYSIRFNPDMKGDLYLAHYIDQIRNFDALSEWIESWEPRFNDKILTNLEAASGFCEEDVIKDVIKDYFASWINKAIAESKDLSGYHRTECLEALSKFCYQVPEESIDLMYTYIDTPPPEDNGDALGILSPTQDTYGTVVVRLIHAGFSRGEIFDLLEHIYKNVPSGRYFNYTVESVVAETVSPFYNTLDRIRETLTLLENRLDAENEFSIVALGKALSETLRAAHEMSYLSSPNTITWDIRPLPATPAVLETREHAISILKRMLCHQSVQVRRKAVEICGEIGSMSRDDGECPLSERIAEERRIILAEFEQLVPRETDYGMLCDIESLLFGWWQYKFPGAEDAESILKAFPRSTEYILYGLLFYSRPLLFSFNPETIPSGEGRRDWCLNVDSSFAVFTDAFTEFCGSIVSYLSTKYSDVNSVTTLLQELQVYLEHANLNFRQLESLLSSWVAKDPGIFFELRDREHTWSELPIEFKNAIDLGLCTHDPKQLDSFAGEVLVALQNVDFRRIERFIWLMTRYPPDEARVRGWLIKLIDTGERDIHLTLLYNLWLFSSRFENYEICLTSYLNILSYYETMDEKLLDLIATYVLHDLKENEDRLDSHQKESIKSCFKEKLIATSSLGNGPEHHVQTLINYILTEKEDILDFIRQRTERKRNARNYQVLPLNGVSFLMNVKECAELEPILDELFTLMNERLIYREQLSVQLRSIASLKHQVSGKLCLEEHAEHLLSEGKVDDALFLCSILFSQPGTEGTILKILDDAIAAGKREDIRRLFGGYIRYDVITFMGDHSPDLERKKEAISRLLSLAPRGSLRAVLREALQGVDAEIQSVKMEYEEDLVER</sequence>
<dbReference type="Pfam" id="PF25199">
    <property type="entry name" value="nSTAND_NTPase5"/>
    <property type="match status" value="1"/>
</dbReference>
<dbReference type="Gene3D" id="3.40.50.300">
    <property type="entry name" value="P-loop containing nucleotide triphosphate hydrolases"/>
    <property type="match status" value="1"/>
</dbReference>
<dbReference type="EMBL" id="VHLL01000016">
    <property type="protein sequence ID" value="MCT8338413.1"/>
    <property type="molecule type" value="Genomic_DNA"/>
</dbReference>
<feature type="domain" description="Novel STAND NTPase 5" evidence="1">
    <location>
        <begin position="201"/>
        <end position="318"/>
    </location>
</feature>
<reference evidence="2" key="1">
    <citation type="submission" date="2019-06" db="EMBL/GenBank/DDBJ databases">
        <title>Methanoculleus strain from Tamsui River, Taipei, Taiwan.</title>
        <authorList>
            <person name="You Y.-T."/>
            <person name="Chen S.-C."/>
            <person name="Lai S.-J."/>
            <person name="Lee Y.-C."/>
            <person name="Lai M.-C."/>
        </authorList>
    </citation>
    <scope>NUCLEOTIDE SEQUENCE</scope>
    <source>
        <strain evidence="2">Afa-1</strain>
    </source>
</reference>
<dbReference type="InterPro" id="IPR057574">
    <property type="entry name" value="nSTAND_NTPase5_dom"/>
</dbReference>
<organism evidence="2 3">
    <name type="scientific">Methanoculleus formosensis</name>
    <dbReference type="NCBI Taxonomy" id="2590886"/>
    <lineage>
        <taxon>Archaea</taxon>
        <taxon>Methanobacteriati</taxon>
        <taxon>Methanobacteriota</taxon>
        <taxon>Stenosarchaea group</taxon>
        <taxon>Methanomicrobia</taxon>
        <taxon>Methanomicrobiales</taxon>
        <taxon>Methanomicrobiaceae</taxon>
        <taxon>Methanoculleus</taxon>
    </lineage>
</organism>
<comment type="caution">
    <text evidence="2">The sequence shown here is derived from an EMBL/GenBank/DDBJ whole genome shotgun (WGS) entry which is preliminary data.</text>
</comment>
<dbReference type="SUPFAM" id="SSF52540">
    <property type="entry name" value="P-loop containing nucleoside triphosphate hydrolases"/>
    <property type="match status" value="1"/>
</dbReference>
<proteinExistence type="predicted"/>
<gene>
    <name evidence="2" type="ORF">FKB36_13225</name>
</gene>
<keyword evidence="3" id="KW-1185">Reference proteome</keyword>
<dbReference type="RefSeq" id="WP_261598567.1">
    <property type="nucleotide sequence ID" value="NZ_VHLL01000016.1"/>
</dbReference>
<dbReference type="Proteomes" id="UP001065682">
    <property type="component" value="Unassembled WGS sequence"/>
</dbReference>
<accession>A0A9E5DEA3</accession>
<evidence type="ECO:0000313" key="2">
    <source>
        <dbReference type="EMBL" id="MCT8338413.1"/>
    </source>
</evidence>